<evidence type="ECO:0000256" key="7">
    <source>
        <dbReference type="ARBA" id="ARBA00023242"/>
    </source>
</evidence>
<dbReference type="CDD" id="cd11655">
    <property type="entry name" value="rap1_myb-like"/>
    <property type="match status" value="2"/>
</dbReference>
<reference evidence="12 13" key="1">
    <citation type="submission" date="2023-01" db="EMBL/GenBank/DDBJ databases">
        <title>Analysis of 21 Apiospora genomes using comparative genomics revels a genus with tremendous synthesis potential of carbohydrate active enzymes and secondary metabolites.</title>
        <authorList>
            <person name="Sorensen T."/>
        </authorList>
    </citation>
    <scope>NUCLEOTIDE SEQUENCE [LARGE SCALE GENOMIC DNA]</scope>
    <source>
        <strain evidence="12 13">CBS 33761</strain>
    </source>
</reference>
<feature type="compositionally biased region" description="Basic and acidic residues" evidence="9">
    <location>
        <begin position="223"/>
        <end position="236"/>
    </location>
</feature>
<dbReference type="PANTHER" id="PTHR16466:SF6">
    <property type="entry name" value="TELOMERIC REPEAT-BINDING FACTOR 2-INTERACTING PROTEIN 1"/>
    <property type="match status" value="1"/>
</dbReference>
<organism evidence="12 13">
    <name type="scientific">Apiospora rasikravindrae</name>
    <dbReference type="NCBI Taxonomy" id="990691"/>
    <lineage>
        <taxon>Eukaryota</taxon>
        <taxon>Fungi</taxon>
        <taxon>Dikarya</taxon>
        <taxon>Ascomycota</taxon>
        <taxon>Pezizomycotina</taxon>
        <taxon>Sordariomycetes</taxon>
        <taxon>Xylariomycetidae</taxon>
        <taxon>Amphisphaeriales</taxon>
        <taxon>Apiosporaceae</taxon>
        <taxon>Apiospora</taxon>
    </lineage>
</organism>
<keyword evidence="6" id="KW-0804">Transcription</keyword>
<feature type="region of interest" description="Disordered" evidence="9">
    <location>
        <begin position="114"/>
        <end position="136"/>
    </location>
</feature>
<feature type="region of interest" description="Disordered" evidence="9">
    <location>
        <begin position="549"/>
        <end position="863"/>
    </location>
</feature>
<keyword evidence="2 8" id="KW-0158">Chromosome</keyword>
<dbReference type="InterPro" id="IPR001606">
    <property type="entry name" value="ARID_dom"/>
</dbReference>
<dbReference type="EMBL" id="JAQQWK010000003">
    <property type="protein sequence ID" value="KAK8045400.1"/>
    <property type="molecule type" value="Genomic_DNA"/>
</dbReference>
<dbReference type="InterPro" id="IPR009057">
    <property type="entry name" value="Homeodomain-like_sf"/>
</dbReference>
<feature type="compositionally biased region" description="Polar residues" evidence="9">
    <location>
        <begin position="597"/>
        <end position="606"/>
    </location>
</feature>
<dbReference type="SUPFAM" id="SSF46689">
    <property type="entry name" value="Homeodomain-like"/>
    <property type="match status" value="2"/>
</dbReference>
<dbReference type="PROSITE" id="PS50172">
    <property type="entry name" value="BRCT"/>
    <property type="match status" value="1"/>
</dbReference>
<dbReference type="Pfam" id="PF08914">
    <property type="entry name" value="Myb_Rap1"/>
    <property type="match status" value="2"/>
</dbReference>
<feature type="compositionally biased region" description="Low complexity" evidence="9">
    <location>
        <begin position="817"/>
        <end position="838"/>
    </location>
</feature>
<feature type="region of interest" description="Disordered" evidence="9">
    <location>
        <begin position="289"/>
        <end position="380"/>
    </location>
</feature>
<dbReference type="PANTHER" id="PTHR16466">
    <property type="entry name" value="TELOMERE REPEAT-BINDING FACTOR 2-INTERACTING PROTEIN 1"/>
    <property type="match status" value="1"/>
</dbReference>
<comment type="subcellular location">
    <subcellularLocation>
        <location evidence="8">Nucleus</location>
    </subcellularLocation>
    <subcellularLocation>
        <location evidence="8">Chromosome</location>
        <location evidence="8">Telomere</location>
    </subcellularLocation>
</comment>
<evidence type="ECO:0000256" key="3">
    <source>
        <dbReference type="ARBA" id="ARBA00022895"/>
    </source>
</evidence>
<name>A0ABR1TFJ2_9PEZI</name>
<evidence type="ECO:0000256" key="1">
    <source>
        <dbReference type="ARBA" id="ARBA00010467"/>
    </source>
</evidence>
<comment type="similarity">
    <text evidence="1 8">Belongs to the RAP1 family.</text>
</comment>
<sequence length="989" mass="111987">MSAPIVYTGAVAGEGGALFQGIKFWLAQRTPLRHTWINNIKVYPRRHLLFLTQSTLTFPQNNGGQVVALEKNADYMIADHVRKDSPPGSYSWKWIEDSVKKGKLLDADDYLIGGKPEEQTRAGPSAPGKSTRTPFTEEDDRILMEWVLRRERQGESILGNKIYQELAIKSWRDRWVKKVSMKPRPDVPCEEPEAQHVEEPEPVVDRQRTSAPSRSRPPPSPVKLEKKSRSKFTAEEDRELTEYVLERTANTGHDRGNKVFQEYANEHPEHTHQAYRDRWIKYLRPSYVDHENEDENEEEEAPQARIRRGKTNAAQSTGNERPDVASQRPKVNSKTVRERPNIAAEEPESSRRGVSRNLTQQQDVSTPDSPGYIRRSPRNLKKMETQVEVDQQLNDENEEEQSQNVRASVFTNSGVPSPIEADHPGFLLQSKEEFYPVYQDFVQRFTHIRPNFWPTVRNQSFGLWDLWQSAISQKLDRAERDWQQIAENLGYNWIEHEGVENDLREIYENHLAEFEESLAEWENDESDDSEADEDELDEATAVIGVSDAIDRNSEEQFNSSPPKQPSLKRTHEAALLSDQRYPDSPGKRQRFDRDSEIPSTPDTKNGTAHLRRPVSAAVSPSDLRMSTLPKSSSSRALQSAQKGQGVPANGDRTVADSTKVHPKRRVVEPETQDFRYDPETQNIDFDTEMDDVQVEPQVSFTASQQLHHESETGSSPIKPASCDMARPSTPTPKRKAGVSPFVDSPDDEHDQPTPKARFGKGKNPLLADLEKEQHQKQLRRISDGSPQNKPSAAPQPKPQRQSVSRPAESRPLPPSFPSSSKTSLKPAKLPPSSSRNPKALPPAAPAGPASKPPASSAKDDSVASHLAKLNRRIDHWVALGYSPTVARRALEATSWQKDLVVEIIENLKEGKPLPTNIEGVWTAKDDVKLQSLQEYEAAGETSDEKQAKKMQKFKDHLMNKHGVGHMKLRKRWYEDKKRLGWGRDGLTAF</sequence>
<gene>
    <name evidence="12" type="ORF">PG993_005424</name>
</gene>
<feature type="region of interest" description="Disordered" evidence="9">
    <location>
        <begin position="181"/>
        <end position="236"/>
    </location>
</feature>
<feature type="compositionally biased region" description="Basic and acidic residues" evidence="9">
    <location>
        <begin position="665"/>
        <end position="678"/>
    </location>
</feature>
<dbReference type="Proteomes" id="UP001444661">
    <property type="component" value="Unassembled WGS sequence"/>
</dbReference>
<protein>
    <recommendedName>
        <fullName evidence="8">DNA-binding protein RAP1</fullName>
    </recommendedName>
</protein>
<feature type="compositionally biased region" description="Polar residues" evidence="9">
    <location>
        <begin position="356"/>
        <end position="368"/>
    </location>
</feature>
<evidence type="ECO:0000256" key="5">
    <source>
        <dbReference type="ARBA" id="ARBA00023159"/>
    </source>
</evidence>
<feature type="compositionally biased region" description="Basic and acidic residues" evidence="9">
    <location>
        <begin position="585"/>
        <end position="596"/>
    </location>
</feature>
<comment type="function">
    <text evidence="8">Involved in the regulation of telomere length, clustering and has a specific role in telomere position effect (TPE).</text>
</comment>
<dbReference type="InterPro" id="IPR021661">
    <property type="entry name" value="Rap1_C"/>
</dbReference>
<evidence type="ECO:0000256" key="8">
    <source>
        <dbReference type="RuleBase" id="RU367107"/>
    </source>
</evidence>
<evidence type="ECO:0000259" key="10">
    <source>
        <dbReference type="PROSITE" id="PS50172"/>
    </source>
</evidence>
<evidence type="ECO:0000256" key="6">
    <source>
        <dbReference type="ARBA" id="ARBA00023163"/>
    </source>
</evidence>
<keyword evidence="3 8" id="KW-0779">Telomere</keyword>
<accession>A0ABR1TFJ2</accession>
<comment type="subunit">
    <text evidence="8">Homodimer.</text>
</comment>
<dbReference type="CDD" id="cd16100">
    <property type="entry name" value="ARID"/>
    <property type="match status" value="1"/>
</dbReference>
<feature type="domain" description="ARID" evidence="11">
    <location>
        <begin position="428"/>
        <end position="519"/>
    </location>
</feature>
<dbReference type="Gene3D" id="1.10.10.60">
    <property type="entry name" value="Homeodomain-like"/>
    <property type="match status" value="2"/>
</dbReference>
<feature type="compositionally biased region" description="Polar residues" evidence="9">
    <location>
        <begin position="628"/>
        <end position="642"/>
    </location>
</feature>
<dbReference type="InterPro" id="IPR015010">
    <property type="entry name" value="TERF2IP_Myb"/>
</dbReference>
<dbReference type="SUPFAM" id="SSF46774">
    <property type="entry name" value="ARID-like"/>
    <property type="match status" value="1"/>
</dbReference>
<evidence type="ECO:0000259" key="11">
    <source>
        <dbReference type="PROSITE" id="PS51011"/>
    </source>
</evidence>
<dbReference type="InterPro" id="IPR001357">
    <property type="entry name" value="BRCT_dom"/>
</dbReference>
<feature type="compositionally biased region" description="Polar residues" evidence="9">
    <location>
        <begin position="696"/>
        <end position="705"/>
    </location>
</feature>
<keyword evidence="4" id="KW-0805">Transcription regulation</keyword>
<evidence type="ECO:0000256" key="2">
    <source>
        <dbReference type="ARBA" id="ARBA00022454"/>
    </source>
</evidence>
<dbReference type="Gene3D" id="1.10.10.2170">
    <property type="match status" value="1"/>
</dbReference>
<evidence type="ECO:0000256" key="4">
    <source>
        <dbReference type="ARBA" id="ARBA00023015"/>
    </source>
</evidence>
<keyword evidence="13" id="KW-1185">Reference proteome</keyword>
<keyword evidence="5" id="KW-0010">Activator</keyword>
<evidence type="ECO:0000313" key="13">
    <source>
        <dbReference type="Proteomes" id="UP001444661"/>
    </source>
</evidence>
<feature type="compositionally biased region" description="Acidic residues" evidence="9">
    <location>
        <begin position="291"/>
        <end position="301"/>
    </location>
</feature>
<dbReference type="InterPro" id="IPR038104">
    <property type="entry name" value="Rap1_C_sf"/>
</dbReference>
<feature type="compositionally biased region" description="Basic and acidic residues" evidence="9">
    <location>
        <begin position="183"/>
        <end position="208"/>
    </location>
</feature>
<dbReference type="PROSITE" id="PS51011">
    <property type="entry name" value="ARID"/>
    <property type="match status" value="1"/>
</dbReference>
<evidence type="ECO:0000256" key="9">
    <source>
        <dbReference type="SAM" id="MobiDB-lite"/>
    </source>
</evidence>
<dbReference type="Pfam" id="PF11626">
    <property type="entry name" value="Rap1_C"/>
    <property type="match status" value="1"/>
</dbReference>
<dbReference type="Gene3D" id="1.10.150.60">
    <property type="entry name" value="ARID DNA-binding domain"/>
    <property type="match status" value="1"/>
</dbReference>
<proteinExistence type="inferred from homology"/>
<feature type="compositionally biased region" description="Low complexity" evidence="9">
    <location>
        <begin position="846"/>
        <end position="856"/>
    </location>
</feature>
<keyword evidence="7 8" id="KW-0539">Nucleus</keyword>
<dbReference type="Pfam" id="PF01388">
    <property type="entry name" value="ARID"/>
    <property type="match status" value="1"/>
</dbReference>
<comment type="caution">
    <text evidence="12">The sequence shown here is derived from an EMBL/GenBank/DDBJ whole genome shotgun (WGS) entry which is preliminary data.</text>
</comment>
<feature type="domain" description="BRCT" evidence="10">
    <location>
        <begin position="93"/>
        <end position="112"/>
    </location>
</feature>
<evidence type="ECO:0000313" key="12">
    <source>
        <dbReference type="EMBL" id="KAK8045400.1"/>
    </source>
</evidence>
<dbReference type="InterPro" id="IPR036431">
    <property type="entry name" value="ARID_dom_sf"/>
</dbReference>
<dbReference type="InterPro" id="IPR039595">
    <property type="entry name" value="TE2IP/Rap1"/>
</dbReference>